<dbReference type="InterPro" id="IPR036051">
    <property type="entry name" value="KRAB_dom_sf"/>
</dbReference>
<evidence type="ECO:0000313" key="9">
    <source>
        <dbReference type="Proteomes" id="UP001652622"/>
    </source>
</evidence>
<feature type="domain" description="C2H2-type" evidence="7">
    <location>
        <begin position="344"/>
        <end position="371"/>
    </location>
</feature>
<protein>
    <submittedName>
        <fullName evidence="10">Gastrula zinc finger protein XlCGF26.1-like</fullName>
    </submittedName>
</protein>
<dbReference type="Gene3D" id="6.10.140.140">
    <property type="match status" value="1"/>
</dbReference>
<dbReference type="Proteomes" id="UP001652622">
    <property type="component" value="Unplaced"/>
</dbReference>
<reference evidence="10" key="1">
    <citation type="submission" date="2025-08" db="UniProtKB">
        <authorList>
            <consortium name="RefSeq"/>
        </authorList>
    </citation>
    <scope>IDENTIFICATION</scope>
    <source>
        <tissue evidence="10">Blood</tissue>
    </source>
</reference>
<keyword evidence="2" id="KW-0677">Repeat</keyword>
<dbReference type="Pfam" id="PF13912">
    <property type="entry name" value="zf-C2H2_6"/>
    <property type="match status" value="1"/>
</dbReference>
<dbReference type="SUPFAM" id="SSF109640">
    <property type="entry name" value="KRAB domain (Kruppel-associated box)"/>
    <property type="match status" value="1"/>
</dbReference>
<gene>
    <name evidence="10" type="primary">LOC132709479</name>
</gene>
<evidence type="ECO:0000256" key="6">
    <source>
        <dbReference type="SAM" id="MobiDB-lite"/>
    </source>
</evidence>
<feature type="domain" description="C2H2-type" evidence="7">
    <location>
        <begin position="260"/>
        <end position="287"/>
    </location>
</feature>
<dbReference type="RefSeq" id="XP_060539208.1">
    <property type="nucleotide sequence ID" value="XM_060683225.1"/>
</dbReference>
<dbReference type="SMART" id="SM00349">
    <property type="entry name" value="KRAB"/>
    <property type="match status" value="1"/>
</dbReference>
<feature type="domain" description="C2H2-type" evidence="7">
    <location>
        <begin position="464"/>
        <end position="487"/>
    </location>
</feature>
<evidence type="ECO:0000256" key="3">
    <source>
        <dbReference type="ARBA" id="ARBA00022771"/>
    </source>
</evidence>
<feature type="domain" description="C2H2-type" evidence="7">
    <location>
        <begin position="204"/>
        <end position="231"/>
    </location>
</feature>
<feature type="domain" description="KRAB" evidence="8">
    <location>
        <begin position="10"/>
        <end position="83"/>
    </location>
</feature>
<dbReference type="Pfam" id="PF00096">
    <property type="entry name" value="zf-C2H2"/>
    <property type="match status" value="8"/>
</dbReference>
<dbReference type="InterPro" id="IPR036236">
    <property type="entry name" value="Znf_C2H2_sf"/>
</dbReference>
<feature type="domain" description="C2H2-type" evidence="7">
    <location>
        <begin position="316"/>
        <end position="343"/>
    </location>
</feature>
<sequence length="487" mass="55545">MAEGLASTPVTFEDVVVYFTAAEWARLTDWQRDLYQAVMVETYELVASLAGDVILMAEDEEGGVERPIRQCVPQGKRRQKTPQLRAETPVRQTRSTGSNSNTGCLPWLMPKTNPPKCPECDKTFLTNVAMTIHIRTHTGERPFECHLCPKAFPAQSDLRRHLKTHLRRKDPPDLGSLPKATEFLTAQLQLLHQLGVTSGPKKPYGCTQCEKSFNRQQDLRKHRVTHLTERPFSCSVCGCSFRLKQTLLSHLKVHDGERPFSCMQCGKCFGQRQHVKTHRRVHTGEKPFACTTCGKRYAQKQPLINHLRVHTGERPYGCHECGKAFRNQTTLTIHHRIHTGERPFRCLLCGKTCSQLQHLKSHQRVHRGEQHLFAESNGEALALRKAREMQEKPYQCPKCEKHFRDENIMQAHLRTHKDWKGLGDGSPSPSLPIQLKKTPLDSEPVDKAAGVNQNLPTLVPRRPFVCTDCSRTFTQSKYLALHRKSHQ</sequence>
<evidence type="ECO:0000256" key="5">
    <source>
        <dbReference type="PROSITE-ProRule" id="PRU00042"/>
    </source>
</evidence>
<dbReference type="SMART" id="SM00355">
    <property type="entry name" value="ZnF_C2H2"/>
    <property type="match status" value="10"/>
</dbReference>
<evidence type="ECO:0000256" key="2">
    <source>
        <dbReference type="ARBA" id="ARBA00022737"/>
    </source>
</evidence>
<accession>A0ABM3YSW4</accession>
<feature type="domain" description="C2H2-type" evidence="7">
    <location>
        <begin position="232"/>
        <end position="259"/>
    </location>
</feature>
<organism evidence="9 10">
    <name type="scientific">Pantherophis guttatus</name>
    <name type="common">Corn snake</name>
    <name type="synonym">Elaphe guttata</name>
    <dbReference type="NCBI Taxonomy" id="94885"/>
    <lineage>
        <taxon>Eukaryota</taxon>
        <taxon>Metazoa</taxon>
        <taxon>Chordata</taxon>
        <taxon>Craniata</taxon>
        <taxon>Vertebrata</taxon>
        <taxon>Euteleostomi</taxon>
        <taxon>Lepidosauria</taxon>
        <taxon>Squamata</taxon>
        <taxon>Bifurcata</taxon>
        <taxon>Unidentata</taxon>
        <taxon>Episquamata</taxon>
        <taxon>Toxicofera</taxon>
        <taxon>Serpentes</taxon>
        <taxon>Colubroidea</taxon>
        <taxon>Colubridae</taxon>
        <taxon>Colubrinae</taxon>
        <taxon>Pantherophis</taxon>
    </lineage>
</organism>
<dbReference type="Gene3D" id="3.30.160.60">
    <property type="entry name" value="Classic Zinc Finger"/>
    <property type="match status" value="10"/>
</dbReference>
<evidence type="ECO:0000259" key="7">
    <source>
        <dbReference type="PROSITE" id="PS50157"/>
    </source>
</evidence>
<keyword evidence="9" id="KW-1185">Reference proteome</keyword>
<dbReference type="InterPro" id="IPR013087">
    <property type="entry name" value="Znf_C2H2_type"/>
</dbReference>
<dbReference type="PANTHER" id="PTHR24409">
    <property type="entry name" value="ZINC FINGER PROTEIN 142"/>
    <property type="match status" value="1"/>
</dbReference>
<keyword evidence="1" id="KW-0479">Metal-binding</keyword>
<feature type="domain" description="C2H2-type" evidence="7">
    <location>
        <begin position="288"/>
        <end position="315"/>
    </location>
</feature>
<feature type="compositionally biased region" description="Polar residues" evidence="6">
    <location>
        <begin position="90"/>
        <end position="103"/>
    </location>
</feature>
<feature type="domain" description="C2H2-type" evidence="7">
    <location>
        <begin position="115"/>
        <end position="142"/>
    </location>
</feature>
<keyword evidence="4" id="KW-0862">Zinc</keyword>
<feature type="domain" description="C2H2-type" evidence="7">
    <location>
        <begin position="394"/>
        <end position="421"/>
    </location>
</feature>
<evidence type="ECO:0000256" key="4">
    <source>
        <dbReference type="ARBA" id="ARBA00022833"/>
    </source>
</evidence>
<dbReference type="PANTHER" id="PTHR24409:SF295">
    <property type="entry name" value="AZ2-RELATED"/>
    <property type="match status" value="1"/>
</dbReference>
<evidence type="ECO:0000256" key="1">
    <source>
        <dbReference type="ARBA" id="ARBA00022723"/>
    </source>
</evidence>
<name>A0ABM3YSW4_PANGU</name>
<proteinExistence type="predicted"/>
<feature type="domain" description="C2H2-type" evidence="7">
    <location>
        <begin position="143"/>
        <end position="170"/>
    </location>
</feature>
<evidence type="ECO:0000259" key="8">
    <source>
        <dbReference type="PROSITE" id="PS50805"/>
    </source>
</evidence>
<dbReference type="PROSITE" id="PS50157">
    <property type="entry name" value="ZINC_FINGER_C2H2_2"/>
    <property type="match status" value="10"/>
</dbReference>
<dbReference type="InterPro" id="IPR001909">
    <property type="entry name" value="KRAB"/>
</dbReference>
<dbReference type="SUPFAM" id="SSF57667">
    <property type="entry name" value="beta-beta-alpha zinc fingers"/>
    <property type="match status" value="5"/>
</dbReference>
<dbReference type="PROSITE" id="PS00028">
    <property type="entry name" value="ZINC_FINGER_C2H2_1"/>
    <property type="match status" value="10"/>
</dbReference>
<dbReference type="CDD" id="cd07765">
    <property type="entry name" value="KRAB_A-box"/>
    <property type="match status" value="1"/>
</dbReference>
<evidence type="ECO:0000313" key="10">
    <source>
        <dbReference type="RefSeq" id="XP_060539208.1"/>
    </source>
</evidence>
<dbReference type="Pfam" id="PF01352">
    <property type="entry name" value="KRAB"/>
    <property type="match status" value="1"/>
</dbReference>
<dbReference type="PROSITE" id="PS50805">
    <property type="entry name" value="KRAB"/>
    <property type="match status" value="1"/>
</dbReference>
<dbReference type="GeneID" id="132709479"/>
<keyword evidence="3 5" id="KW-0863">Zinc-finger</keyword>
<feature type="region of interest" description="Disordered" evidence="6">
    <location>
        <begin position="73"/>
        <end position="105"/>
    </location>
</feature>